<comment type="caution">
    <text evidence="2">The sequence shown here is derived from an EMBL/GenBank/DDBJ whole genome shotgun (WGS) entry which is preliminary data.</text>
</comment>
<dbReference type="Proteomes" id="UP001190700">
    <property type="component" value="Unassembled WGS sequence"/>
</dbReference>
<evidence type="ECO:0000313" key="2">
    <source>
        <dbReference type="EMBL" id="KAK3261530.1"/>
    </source>
</evidence>
<protein>
    <submittedName>
        <fullName evidence="2">Uncharacterized protein</fullName>
    </submittedName>
</protein>
<keyword evidence="1" id="KW-1133">Transmembrane helix</keyword>
<organism evidence="2 3">
    <name type="scientific">Cymbomonas tetramitiformis</name>
    <dbReference type="NCBI Taxonomy" id="36881"/>
    <lineage>
        <taxon>Eukaryota</taxon>
        <taxon>Viridiplantae</taxon>
        <taxon>Chlorophyta</taxon>
        <taxon>Pyramimonadophyceae</taxon>
        <taxon>Pyramimonadales</taxon>
        <taxon>Pyramimonadaceae</taxon>
        <taxon>Cymbomonas</taxon>
    </lineage>
</organism>
<dbReference type="EMBL" id="LGRX02016841">
    <property type="protein sequence ID" value="KAK3261530.1"/>
    <property type="molecule type" value="Genomic_DNA"/>
</dbReference>
<keyword evidence="1" id="KW-0812">Transmembrane</keyword>
<keyword evidence="3" id="KW-1185">Reference proteome</keyword>
<keyword evidence="1" id="KW-0472">Membrane</keyword>
<gene>
    <name evidence="2" type="ORF">CYMTET_29562</name>
</gene>
<dbReference type="AlphaFoldDB" id="A0AAE0KV16"/>
<evidence type="ECO:0000313" key="3">
    <source>
        <dbReference type="Proteomes" id="UP001190700"/>
    </source>
</evidence>
<feature type="transmembrane region" description="Helical" evidence="1">
    <location>
        <begin position="21"/>
        <end position="45"/>
    </location>
</feature>
<name>A0AAE0KV16_9CHLO</name>
<sequence length="617" mass="69674">MPSLNLFKQYEHKKSKAAETTGVQASLMYLVCLILVFIIITIYFVQSSSSILHTEKDPTYEKYVQLDADEDVINLQCSCKKHRVDFSEFIDLEMHNSSLSKLLEVAVCPSPDATSNIEPREWQTFQWYQVCKSLKPIKEIVDQEIATVRQRHSSSQFVSTSLVNERTLTDSYEQAVLASADAAKSGIKYSIAILRLWLRMGASSMISVLSHPGSSMNSSCYLKEDDNGWEWSYYQDGIIDDDNCECGNDGGDAGAFCRDHSLYRENDDNATQYGQLNAMTGFYFTDSRDLTAELQRDRMFPYFRRNDSASLLREKWISYQFDKTLQCNCATDYMCALSNASLNGIGNGDRTEYYGAYAESSHWFNGHRQAMGCDNLAVALATLAGPQITGVVTPYWNRSSGAKYEKATDSGESILYNCLIEAVRQSDAGTIEAPSYPFRYRSVSFDESFLYECTVADTSGNTVKEAKDELVRLLDFKNPPKTFTDKELDAHQKKMEEVAEFLVEDLKYRSARYYSNFSSLEQGLNDLLLDDLRYTLNSELYFTSCDPSRCTYTSTDIPSVIVIFAASLGTMAGLQKFLETVFNLYVGYRLSALDETGIEPTVEPENKNAAIKDEAWT</sequence>
<evidence type="ECO:0000256" key="1">
    <source>
        <dbReference type="SAM" id="Phobius"/>
    </source>
</evidence>
<reference evidence="2 3" key="1">
    <citation type="journal article" date="2015" name="Genome Biol. Evol.">
        <title>Comparative Genomics of a Bacterivorous Green Alga Reveals Evolutionary Causalities and Consequences of Phago-Mixotrophic Mode of Nutrition.</title>
        <authorList>
            <person name="Burns J.A."/>
            <person name="Paasch A."/>
            <person name="Narechania A."/>
            <person name="Kim E."/>
        </authorList>
    </citation>
    <scope>NUCLEOTIDE SEQUENCE [LARGE SCALE GENOMIC DNA]</scope>
    <source>
        <strain evidence="2 3">PLY_AMNH</strain>
    </source>
</reference>
<proteinExistence type="predicted"/>
<accession>A0AAE0KV16</accession>